<sequence>MKTLLINILLIALFWGCSTVKMISSWKNLEFTEYKPHKVLVIGVTPNHDSRKVFEFQLVTELNNRGINALQSYVVFESLFQDTNHTEKDIESEVNKLIAYNYDSVLVSLVKGVDNNLSYGFESAKTHYHLKRFFLYYLLYQDRYFEQNDNRNYKVYSIETSIYNLKSNSDKSLIWHASFDLIDPNNSKKTIKLYNQKLIKALEKAKIIPKRSNQELL</sequence>
<accession>A0A3D9HIM2</accession>
<dbReference type="RefSeq" id="WP_116039793.1">
    <property type="nucleotide sequence ID" value="NZ_QRDX01000002.1"/>
</dbReference>
<reference evidence="1 2" key="1">
    <citation type="submission" date="2018-07" db="EMBL/GenBank/DDBJ databases">
        <title>Genomic Encyclopedia of Type Strains, Phase III (KMG-III): the genomes of soil and plant-associated and newly described type strains.</title>
        <authorList>
            <person name="Whitman W."/>
        </authorList>
    </citation>
    <scope>NUCLEOTIDE SEQUENCE [LARGE SCALE GENOMIC DNA]</scope>
    <source>
        <strain evidence="1 2">CECT 8487</strain>
    </source>
</reference>
<evidence type="ECO:0000313" key="2">
    <source>
        <dbReference type="Proteomes" id="UP000256629"/>
    </source>
</evidence>
<evidence type="ECO:0000313" key="1">
    <source>
        <dbReference type="EMBL" id="RED49359.1"/>
    </source>
</evidence>
<dbReference type="AlphaFoldDB" id="A0A3D9HIM2"/>
<comment type="caution">
    <text evidence="1">The sequence shown here is derived from an EMBL/GenBank/DDBJ whole genome shotgun (WGS) entry which is preliminary data.</text>
</comment>
<dbReference type="EMBL" id="QRDX01000002">
    <property type="protein sequence ID" value="RED49359.1"/>
    <property type="molecule type" value="Genomic_DNA"/>
</dbReference>
<dbReference type="OrthoDB" id="6077795at2"/>
<dbReference type="Proteomes" id="UP000256629">
    <property type="component" value="Unassembled WGS sequence"/>
</dbReference>
<proteinExistence type="predicted"/>
<name>A0A3D9HIM2_9FLAO</name>
<gene>
    <name evidence="1" type="ORF">DFQ02_102131</name>
</gene>
<protein>
    <submittedName>
        <fullName evidence="1">Uncharacterized protein</fullName>
    </submittedName>
</protein>
<keyword evidence="2" id="KW-1185">Reference proteome</keyword>
<organism evidence="1 2">
    <name type="scientific">Seonamhaeicola aphaedonensis</name>
    <dbReference type="NCBI Taxonomy" id="1461338"/>
    <lineage>
        <taxon>Bacteria</taxon>
        <taxon>Pseudomonadati</taxon>
        <taxon>Bacteroidota</taxon>
        <taxon>Flavobacteriia</taxon>
        <taxon>Flavobacteriales</taxon>
        <taxon>Flavobacteriaceae</taxon>
    </lineage>
</organism>